<evidence type="ECO:0000256" key="3">
    <source>
        <dbReference type="ARBA" id="ARBA00023163"/>
    </source>
</evidence>
<dbReference type="InterPro" id="IPR014284">
    <property type="entry name" value="RNA_pol_sigma-70_dom"/>
</dbReference>
<keyword evidence="3" id="KW-0804">Transcription</keyword>
<dbReference type="PANTHER" id="PTHR43133:SF39">
    <property type="entry name" value="SIMILAR TO RNA POLYMERASE SIGMA-E FACTOR"/>
    <property type="match status" value="1"/>
</dbReference>
<dbReference type="SUPFAM" id="SSF88659">
    <property type="entry name" value="Sigma3 and sigma4 domains of RNA polymerase sigma factors"/>
    <property type="match status" value="1"/>
</dbReference>
<dbReference type="InterPro" id="IPR036388">
    <property type="entry name" value="WH-like_DNA-bd_sf"/>
</dbReference>
<dbReference type="Proteomes" id="UP001165498">
    <property type="component" value="Unassembled WGS sequence"/>
</dbReference>
<protein>
    <submittedName>
        <fullName evidence="5">ECF-type sigma factor</fullName>
    </submittedName>
</protein>
<sequence length="188" mass="21249">MAPQEFEVTQLLRQWQDGDAAALESLLPLVYDELRRIAAHELRVNRGHETLQPTALINDVFVRLLGTGSLDIANRKHLFTTAAKLMRQVLIDRARAQLRDKRGGGQWQRAEFTEALALPLEQSTDLPALDQALTALAGLDARMAEIVELRYFVGLEVSEVAVLLGVDERTVYRDWAMARAWLRQYLGE</sequence>
<evidence type="ECO:0000259" key="4">
    <source>
        <dbReference type="Pfam" id="PF07638"/>
    </source>
</evidence>
<keyword evidence="6" id="KW-1185">Reference proteome</keyword>
<dbReference type="InterPro" id="IPR013324">
    <property type="entry name" value="RNA_pol_sigma_r3/r4-like"/>
</dbReference>
<dbReference type="InterPro" id="IPR011517">
    <property type="entry name" value="RNA_pol_sigma70_ECF-like"/>
</dbReference>
<dbReference type="EMBL" id="JANFQO010000008">
    <property type="protein sequence ID" value="MCQ4165181.1"/>
    <property type="molecule type" value="Genomic_DNA"/>
</dbReference>
<proteinExistence type="predicted"/>
<keyword evidence="1" id="KW-0805">Transcription regulation</keyword>
<comment type="caution">
    <text evidence="5">The sequence shown here is derived from an EMBL/GenBank/DDBJ whole genome shotgun (WGS) entry which is preliminary data.</text>
</comment>
<dbReference type="NCBIfam" id="TIGR02999">
    <property type="entry name" value="Sig-70_X6"/>
    <property type="match status" value="1"/>
</dbReference>
<evidence type="ECO:0000313" key="5">
    <source>
        <dbReference type="EMBL" id="MCQ4165181.1"/>
    </source>
</evidence>
<keyword evidence="2" id="KW-0731">Sigma factor</keyword>
<dbReference type="PANTHER" id="PTHR43133">
    <property type="entry name" value="RNA POLYMERASE ECF-TYPE SIGMA FACTO"/>
    <property type="match status" value="1"/>
</dbReference>
<evidence type="ECO:0000256" key="1">
    <source>
        <dbReference type="ARBA" id="ARBA00023015"/>
    </source>
</evidence>
<name>A0ABT1QSA1_9GAMM</name>
<organism evidence="5 6">
    <name type="scientific">Tahibacter harae</name>
    <dbReference type="NCBI Taxonomy" id="2963937"/>
    <lineage>
        <taxon>Bacteria</taxon>
        <taxon>Pseudomonadati</taxon>
        <taxon>Pseudomonadota</taxon>
        <taxon>Gammaproteobacteria</taxon>
        <taxon>Lysobacterales</taxon>
        <taxon>Rhodanobacteraceae</taxon>
        <taxon>Tahibacter</taxon>
    </lineage>
</organism>
<dbReference type="Pfam" id="PF07638">
    <property type="entry name" value="Sigma70_ECF"/>
    <property type="match status" value="1"/>
</dbReference>
<dbReference type="RefSeq" id="WP_255914256.1">
    <property type="nucleotide sequence ID" value="NZ_JANFQO010000008.1"/>
</dbReference>
<evidence type="ECO:0000313" key="6">
    <source>
        <dbReference type="Proteomes" id="UP001165498"/>
    </source>
</evidence>
<dbReference type="Gene3D" id="1.10.10.10">
    <property type="entry name" value="Winged helix-like DNA-binding domain superfamily/Winged helix DNA-binding domain"/>
    <property type="match status" value="1"/>
</dbReference>
<dbReference type="NCBIfam" id="TIGR02937">
    <property type="entry name" value="sigma70-ECF"/>
    <property type="match status" value="1"/>
</dbReference>
<dbReference type="InterPro" id="IPR039425">
    <property type="entry name" value="RNA_pol_sigma-70-like"/>
</dbReference>
<reference evidence="5" key="1">
    <citation type="submission" date="2022-07" db="EMBL/GenBank/DDBJ databases">
        <title>Tahibacter sp., a new gammaproteobacterium isolated from the silt sample collected at pig farm.</title>
        <authorList>
            <person name="Chen H."/>
        </authorList>
    </citation>
    <scope>NUCLEOTIDE SEQUENCE</scope>
    <source>
        <strain evidence="5">P2K</strain>
    </source>
</reference>
<accession>A0ABT1QSA1</accession>
<gene>
    <name evidence="5" type="ORF">NM961_10715</name>
</gene>
<feature type="domain" description="RNA polymerase sigma-70 ECF-like HTH" evidence="4">
    <location>
        <begin position="7"/>
        <end position="185"/>
    </location>
</feature>
<evidence type="ECO:0000256" key="2">
    <source>
        <dbReference type="ARBA" id="ARBA00023082"/>
    </source>
</evidence>
<dbReference type="InterPro" id="IPR053812">
    <property type="entry name" value="HTH_Sigma70_ECF-like"/>
</dbReference>